<proteinExistence type="predicted"/>
<evidence type="ECO:0000313" key="1">
    <source>
        <dbReference type="EMBL" id="CAE0495522.1"/>
    </source>
</evidence>
<sequence length="106" mass="11394">MSQAPGGLGLTALIAADKDPYRSWAKYLAGINAQAAVVADSPFYKLLIGRMLGYDEDNIRHHIKASNGPAQPSPQVAAAVEDELKAISRKKPSLPWNIPSRGRKKG</sequence>
<reference evidence="1" key="1">
    <citation type="submission" date="2021-01" db="EMBL/GenBank/DDBJ databases">
        <authorList>
            <person name="Corre E."/>
            <person name="Pelletier E."/>
            <person name="Niang G."/>
            <person name="Scheremetjew M."/>
            <person name="Finn R."/>
            <person name="Kale V."/>
            <person name="Holt S."/>
            <person name="Cochrane G."/>
            <person name="Meng A."/>
            <person name="Brown T."/>
            <person name="Cohen L."/>
        </authorList>
    </citation>
    <scope>NUCLEOTIDE SEQUENCE</scope>
    <source>
        <strain evidence="1">CCMP1320</strain>
    </source>
</reference>
<accession>A0A7S3QX49</accession>
<organism evidence="1">
    <name type="scientific">Dunaliella tertiolecta</name>
    <name type="common">Green alga</name>
    <dbReference type="NCBI Taxonomy" id="3047"/>
    <lineage>
        <taxon>Eukaryota</taxon>
        <taxon>Viridiplantae</taxon>
        <taxon>Chlorophyta</taxon>
        <taxon>core chlorophytes</taxon>
        <taxon>Chlorophyceae</taxon>
        <taxon>CS clade</taxon>
        <taxon>Chlamydomonadales</taxon>
        <taxon>Dunaliellaceae</taxon>
        <taxon>Dunaliella</taxon>
    </lineage>
</organism>
<name>A0A7S3QX49_DUNTE</name>
<gene>
    <name evidence="1" type="ORF">DTER00134_LOCUS10595</name>
</gene>
<protein>
    <submittedName>
        <fullName evidence="1">Uncharacterized protein</fullName>
    </submittedName>
</protein>
<dbReference type="EMBL" id="HBIP01017988">
    <property type="protein sequence ID" value="CAE0495522.1"/>
    <property type="molecule type" value="Transcribed_RNA"/>
</dbReference>
<dbReference type="AlphaFoldDB" id="A0A7S3QX49"/>